<evidence type="ECO:0000313" key="11">
    <source>
        <dbReference type="EMBL" id="KAF1810017.1"/>
    </source>
</evidence>
<dbReference type="Gene3D" id="3.40.50.80">
    <property type="entry name" value="Nucleotide-binding domain of ferredoxin-NADP reductase (FNR) module"/>
    <property type="match status" value="1"/>
</dbReference>
<dbReference type="GO" id="GO:0016020">
    <property type="term" value="C:membrane"/>
    <property type="evidence" value="ECO:0007669"/>
    <property type="project" value="UniProtKB-SubCell"/>
</dbReference>
<keyword evidence="4 8" id="KW-0285">Flavoprotein</keyword>
<keyword evidence="6" id="KW-0560">Oxidoreductase</keyword>
<evidence type="ECO:0000256" key="5">
    <source>
        <dbReference type="ARBA" id="ARBA00022827"/>
    </source>
</evidence>
<evidence type="ECO:0000256" key="8">
    <source>
        <dbReference type="PIRSR" id="PIRSR601834-1"/>
    </source>
</evidence>
<dbReference type="PANTHER" id="PTHR19370:SF189">
    <property type="entry name" value="CYTOCHROME C MITOCHONDRIAL IMPORT FACTOR CYC2"/>
    <property type="match status" value="1"/>
</dbReference>
<accession>A0A6G1FW08</accession>
<feature type="binding site" evidence="8">
    <location>
        <position position="106"/>
    </location>
    <ligand>
        <name>FAD</name>
        <dbReference type="ChEBI" id="CHEBI:57692"/>
    </ligand>
</feature>
<gene>
    <name evidence="11 13" type="ORF">P152DRAFT_137636</name>
</gene>
<keyword evidence="9" id="KW-0812">Transmembrane</keyword>
<keyword evidence="5 8" id="KW-0274">FAD</keyword>
<dbReference type="Pfam" id="PF00175">
    <property type="entry name" value="NAD_binding_1"/>
    <property type="match status" value="1"/>
</dbReference>
<dbReference type="GO" id="GO:0005739">
    <property type="term" value="C:mitochondrion"/>
    <property type="evidence" value="ECO:0007669"/>
    <property type="project" value="TreeGrafter"/>
</dbReference>
<dbReference type="OrthoDB" id="432685at2759"/>
<comment type="cofactor">
    <cofactor evidence="1 8">
        <name>FAD</name>
        <dbReference type="ChEBI" id="CHEBI:57692"/>
    </cofactor>
</comment>
<dbReference type="InterPro" id="IPR017927">
    <property type="entry name" value="FAD-bd_FR_type"/>
</dbReference>
<dbReference type="SUPFAM" id="SSF52343">
    <property type="entry name" value="Ferredoxin reductase-like, C-terminal NADP-linked domain"/>
    <property type="match status" value="1"/>
</dbReference>
<dbReference type="RefSeq" id="XP_033531648.1">
    <property type="nucleotide sequence ID" value="XM_033673819.1"/>
</dbReference>
<keyword evidence="9" id="KW-1133">Transmembrane helix</keyword>
<feature type="transmembrane region" description="Helical" evidence="9">
    <location>
        <begin position="12"/>
        <end position="29"/>
    </location>
</feature>
<evidence type="ECO:0000313" key="12">
    <source>
        <dbReference type="Proteomes" id="UP000504638"/>
    </source>
</evidence>
<comment type="subcellular location">
    <subcellularLocation>
        <location evidence="2">Membrane</location>
    </subcellularLocation>
</comment>
<evidence type="ECO:0000259" key="10">
    <source>
        <dbReference type="PROSITE" id="PS51384"/>
    </source>
</evidence>
<reference evidence="13" key="2">
    <citation type="submission" date="2020-04" db="EMBL/GenBank/DDBJ databases">
        <authorList>
            <consortium name="NCBI Genome Project"/>
        </authorList>
    </citation>
    <scope>NUCLEOTIDE SEQUENCE</scope>
    <source>
        <strain evidence="13">CBS 781.70</strain>
    </source>
</reference>
<keyword evidence="7 9" id="KW-0472">Membrane</keyword>
<dbReference type="Proteomes" id="UP000504638">
    <property type="component" value="Unplaced"/>
</dbReference>
<sequence>MNPSKLRSLRPTIGAIACFGGAAFFGTWYRRSFADRSTASRTFDPDYFSQFTLESKQPVSSTSAIFTLRQHIPGKDEADKLQAFNERFWRTLWSVQIKQPQLQIGRDYTPLPPLLDDDGSTNHSNSIKLRLYVRAYNPGEMSSYIHRLPIAGKLDLRGPHNELAVDGDIEEVVFLAGGTGIAPAMQMAYALSQYPNARMSILWACRQREDCAGGEGSVVPPSKSWKDRLSGSKQIPVAISAGPKSPIVEELEGLQKRWNDGSDSAGGRLRIQYFVDEEGTFINYKEVMTLAKPSAPASPSSRGKKVLFVSGPDGFINYWAGPKVWRDGQEQQGRLGGVLARLNLRDWTVWKL</sequence>
<reference evidence="11 13" key="1">
    <citation type="submission" date="2020-01" db="EMBL/GenBank/DDBJ databases">
        <authorList>
            <consortium name="DOE Joint Genome Institute"/>
            <person name="Haridas S."/>
            <person name="Albert R."/>
            <person name="Binder M."/>
            <person name="Bloem J."/>
            <person name="Labutti K."/>
            <person name="Salamov A."/>
            <person name="Andreopoulos B."/>
            <person name="Baker S.E."/>
            <person name="Barry K."/>
            <person name="Bills G."/>
            <person name="Bluhm B.H."/>
            <person name="Cannon C."/>
            <person name="Castanera R."/>
            <person name="Culley D.E."/>
            <person name="Daum C."/>
            <person name="Ezra D."/>
            <person name="Gonzalez J.B."/>
            <person name="Henrissat B."/>
            <person name="Kuo A."/>
            <person name="Liang C."/>
            <person name="Lipzen A."/>
            <person name="Lutzoni F."/>
            <person name="Magnuson J."/>
            <person name="Mondo S."/>
            <person name="Nolan M."/>
            <person name="Ohm R."/>
            <person name="Pangilinan J."/>
            <person name="Park H.-J."/>
            <person name="Ramirez L."/>
            <person name="Alfaro M."/>
            <person name="Sun H."/>
            <person name="Tritt A."/>
            <person name="Yoshinaga Y."/>
            <person name="Zwiers L.-H."/>
            <person name="Turgeon B.G."/>
            <person name="Goodwin S.B."/>
            <person name="Spatafora J.W."/>
            <person name="Crous P.W."/>
            <person name="Grigoriev I.V."/>
        </authorList>
    </citation>
    <scope>NUCLEOTIDE SEQUENCE</scope>
    <source>
        <strain evidence="11 13">CBS 781.70</strain>
    </source>
</reference>
<evidence type="ECO:0000256" key="2">
    <source>
        <dbReference type="ARBA" id="ARBA00004370"/>
    </source>
</evidence>
<dbReference type="GeneID" id="54414389"/>
<dbReference type="Pfam" id="PF00970">
    <property type="entry name" value="FAD_binding_6"/>
    <property type="match status" value="1"/>
</dbReference>
<protein>
    <recommendedName>
        <fullName evidence="10">FAD-binding FR-type domain-containing protein</fullName>
    </recommendedName>
</protein>
<dbReference type="PROSITE" id="PS51384">
    <property type="entry name" value="FAD_FR"/>
    <property type="match status" value="1"/>
</dbReference>
<evidence type="ECO:0000256" key="7">
    <source>
        <dbReference type="ARBA" id="ARBA00023136"/>
    </source>
</evidence>
<dbReference type="AlphaFoldDB" id="A0A6G1FW08"/>
<dbReference type="InterPro" id="IPR039261">
    <property type="entry name" value="FNR_nucleotide-bd"/>
</dbReference>
<keyword evidence="12" id="KW-1185">Reference proteome</keyword>
<dbReference type="Gene3D" id="2.40.30.10">
    <property type="entry name" value="Translation factors"/>
    <property type="match status" value="1"/>
</dbReference>
<evidence type="ECO:0000313" key="13">
    <source>
        <dbReference type="RefSeq" id="XP_033531648.1"/>
    </source>
</evidence>
<feature type="binding site" evidence="8">
    <location>
        <position position="141"/>
    </location>
    <ligand>
        <name>FAD</name>
        <dbReference type="ChEBI" id="CHEBI:57692"/>
    </ligand>
</feature>
<feature type="binding site" evidence="8">
    <location>
        <position position="142"/>
    </location>
    <ligand>
        <name>FAD</name>
        <dbReference type="ChEBI" id="CHEBI:57692"/>
    </ligand>
</feature>
<dbReference type="SUPFAM" id="SSF63380">
    <property type="entry name" value="Riboflavin synthase domain-like"/>
    <property type="match status" value="1"/>
</dbReference>
<evidence type="ECO:0000256" key="9">
    <source>
        <dbReference type="SAM" id="Phobius"/>
    </source>
</evidence>
<dbReference type="InterPro" id="IPR001834">
    <property type="entry name" value="CBR-like"/>
</dbReference>
<evidence type="ECO:0000256" key="3">
    <source>
        <dbReference type="ARBA" id="ARBA00006105"/>
    </source>
</evidence>
<reference evidence="13" key="3">
    <citation type="submission" date="2025-04" db="UniProtKB">
        <authorList>
            <consortium name="RefSeq"/>
        </authorList>
    </citation>
    <scope>IDENTIFICATION</scope>
    <source>
        <strain evidence="13">CBS 781.70</strain>
    </source>
</reference>
<evidence type="ECO:0000256" key="1">
    <source>
        <dbReference type="ARBA" id="ARBA00001974"/>
    </source>
</evidence>
<proteinExistence type="inferred from homology"/>
<feature type="domain" description="FAD-binding FR-type" evidence="10">
    <location>
        <begin position="46"/>
        <end position="166"/>
    </location>
</feature>
<dbReference type="InterPro" id="IPR008333">
    <property type="entry name" value="Cbr1-like_FAD-bd_dom"/>
</dbReference>
<name>A0A6G1FW08_9PEZI</name>
<feature type="binding site" evidence="8">
    <location>
        <position position="108"/>
    </location>
    <ligand>
        <name>FAD</name>
        <dbReference type="ChEBI" id="CHEBI:57692"/>
    </ligand>
</feature>
<evidence type="ECO:0000256" key="6">
    <source>
        <dbReference type="ARBA" id="ARBA00023002"/>
    </source>
</evidence>
<dbReference type="EMBL" id="ML975168">
    <property type="protein sequence ID" value="KAF1810017.1"/>
    <property type="molecule type" value="Genomic_DNA"/>
</dbReference>
<dbReference type="InterPro" id="IPR017938">
    <property type="entry name" value="Riboflavin_synthase-like_b-brl"/>
</dbReference>
<comment type="similarity">
    <text evidence="3">Belongs to the flavoprotein pyridine nucleotide cytochrome reductase family.</text>
</comment>
<dbReference type="CDD" id="cd06183">
    <property type="entry name" value="cyt_b5_reduct_like"/>
    <property type="match status" value="1"/>
</dbReference>
<dbReference type="GO" id="GO:0016491">
    <property type="term" value="F:oxidoreductase activity"/>
    <property type="evidence" value="ECO:0007669"/>
    <property type="project" value="UniProtKB-KW"/>
</dbReference>
<organism evidence="11">
    <name type="scientific">Eremomyces bilateralis CBS 781.70</name>
    <dbReference type="NCBI Taxonomy" id="1392243"/>
    <lineage>
        <taxon>Eukaryota</taxon>
        <taxon>Fungi</taxon>
        <taxon>Dikarya</taxon>
        <taxon>Ascomycota</taxon>
        <taxon>Pezizomycotina</taxon>
        <taxon>Dothideomycetes</taxon>
        <taxon>Dothideomycetes incertae sedis</taxon>
        <taxon>Eremomycetales</taxon>
        <taxon>Eremomycetaceae</taxon>
        <taxon>Eremomyces</taxon>
    </lineage>
</organism>
<dbReference type="PANTHER" id="PTHR19370">
    <property type="entry name" value="NADH-CYTOCHROME B5 REDUCTASE"/>
    <property type="match status" value="1"/>
</dbReference>
<dbReference type="PRINTS" id="PR00406">
    <property type="entry name" value="CYTB5RDTASE"/>
</dbReference>
<evidence type="ECO:0000256" key="4">
    <source>
        <dbReference type="ARBA" id="ARBA00022630"/>
    </source>
</evidence>
<dbReference type="InterPro" id="IPR001433">
    <property type="entry name" value="OxRdtase_FAD/NAD-bd"/>
</dbReference>